<keyword evidence="2" id="KW-0472">Membrane</keyword>
<dbReference type="RefSeq" id="WP_132323719.1">
    <property type="nucleotide sequence ID" value="NZ_FWZT01000023.1"/>
</dbReference>
<evidence type="ECO:0000313" key="3">
    <source>
        <dbReference type="EMBL" id="SMF67106.1"/>
    </source>
</evidence>
<organism evidence="3 4">
    <name type="scientific">Pseudobacteriovorax antillogorgiicola</name>
    <dbReference type="NCBI Taxonomy" id="1513793"/>
    <lineage>
        <taxon>Bacteria</taxon>
        <taxon>Pseudomonadati</taxon>
        <taxon>Bdellovibrionota</taxon>
        <taxon>Oligoflexia</taxon>
        <taxon>Oligoflexales</taxon>
        <taxon>Pseudobacteriovoracaceae</taxon>
        <taxon>Pseudobacteriovorax</taxon>
    </lineage>
</organism>
<gene>
    <name evidence="3" type="ORF">SAMN06296036_12396</name>
</gene>
<dbReference type="STRING" id="1513793.SAMN06296036_12396"/>
<dbReference type="AlphaFoldDB" id="A0A1Y6CNT2"/>
<dbReference type="Proteomes" id="UP000192907">
    <property type="component" value="Unassembled WGS sequence"/>
</dbReference>
<keyword evidence="4" id="KW-1185">Reference proteome</keyword>
<proteinExistence type="predicted"/>
<dbReference type="OrthoDB" id="10019613at2"/>
<evidence type="ECO:0000313" key="4">
    <source>
        <dbReference type="Proteomes" id="UP000192907"/>
    </source>
</evidence>
<accession>A0A1Y6CNT2</accession>
<dbReference type="EMBL" id="FWZT01000023">
    <property type="protein sequence ID" value="SMF67106.1"/>
    <property type="molecule type" value="Genomic_DNA"/>
</dbReference>
<protein>
    <submittedName>
        <fullName evidence="3">Uncharacterized protein</fullName>
    </submittedName>
</protein>
<feature type="compositionally biased region" description="Low complexity" evidence="1">
    <location>
        <begin position="116"/>
        <end position="125"/>
    </location>
</feature>
<feature type="compositionally biased region" description="Acidic residues" evidence="1">
    <location>
        <begin position="159"/>
        <end position="177"/>
    </location>
</feature>
<feature type="transmembrane region" description="Helical" evidence="2">
    <location>
        <begin position="37"/>
        <end position="58"/>
    </location>
</feature>
<name>A0A1Y6CNT2_9BACT</name>
<feature type="compositionally biased region" description="Low complexity" evidence="1">
    <location>
        <begin position="317"/>
        <end position="327"/>
    </location>
</feature>
<evidence type="ECO:0000256" key="2">
    <source>
        <dbReference type="SAM" id="Phobius"/>
    </source>
</evidence>
<feature type="region of interest" description="Disordered" evidence="1">
    <location>
        <begin position="312"/>
        <end position="334"/>
    </location>
</feature>
<feature type="region of interest" description="Disordered" evidence="1">
    <location>
        <begin position="113"/>
        <end position="132"/>
    </location>
</feature>
<reference evidence="4" key="1">
    <citation type="submission" date="2017-04" db="EMBL/GenBank/DDBJ databases">
        <authorList>
            <person name="Varghese N."/>
            <person name="Submissions S."/>
        </authorList>
    </citation>
    <scope>NUCLEOTIDE SEQUENCE [LARGE SCALE GENOMIC DNA]</scope>
    <source>
        <strain evidence="4">RKEM611</strain>
    </source>
</reference>
<keyword evidence="2" id="KW-0812">Transmembrane</keyword>
<evidence type="ECO:0000256" key="1">
    <source>
        <dbReference type="SAM" id="MobiDB-lite"/>
    </source>
</evidence>
<feature type="region of interest" description="Disordered" evidence="1">
    <location>
        <begin position="159"/>
        <end position="187"/>
    </location>
</feature>
<sequence length="334" mass="37229">MATKNNQKPNRQRFLNIIYFVDSNKTKTFKFSLNKSYIVMGALIFTVLWSLISTILLINSYDRSSLQSQRVRSLLATIFNYQTRYDKVYEKTYPNDGSLPRPLPQLSDYDKKQALADSDSNSSDSSDQDVSDNDASMALAAKTTMQDDDNDIGDEEIDELDTEESAMEVSDSSDDTATDGNDKPPVKLDKYRLTQRGQKLSLEFAIKNLVRPQKANGYVIGFAKFIGIDGTTTTVSSPGNIKEGQKINKWKLPRSNRFSIRYYTKKNLVFDLPDKRGGTFESIKIIVGGKNNEPLEFMYNIKGSEGAFAPALGTIPNNSNDSSSGNSETPSQGT</sequence>
<keyword evidence="2" id="KW-1133">Transmembrane helix</keyword>